<reference evidence="2 3" key="1">
    <citation type="submission" date="2020-07" db="EMBL/GenBank/DDBJ databases">
        <title>Description of Limosilactobacillus balticus sp. nov., Limosilactobacillus agrestis sp. nov., Limosilactobacillus albertensis sp. nov., Limosilactobacillus rudii sp. nov., Limosilactobacillus fastidiosus sp. nov., five novel Limosilactobacillus species isolated from the vertebrate gastrointestinal tract, and proposal of 6 subspecies of Limosilactobacillus reuteri adapted to the gastrointestinal tract of specific vertebrate hosts.</title>
        <authorList>
            <person name="Li F."/>
            <person name="Cheng C."/>
            <person name="Zheng J."/>
            <person name="Quevedo R.M."/>
            <person name="Li J."/>
            <person name="Roos S."/>
            <person name="Gaenzle M.G."/>
            <person name="Walter J."/>
        </authorList>
    </citation>
    <scope>NUCLEOTIDE SEQUENCE [LARGE SCALE GENOMIC DNA]</scope>
    <source>
        <strain evidence="2 3">Lr3000</strain>
    </source>
</reference>
<name>A0A839H861_9LACO</name>
<organism evidence="2 3">
    <name type="scientific">Limosilactobacillus albertensis</name>
    <dbReference type="NCBI Taxonomy" id="2759752"/>
    <lineage>
        <taxon>Bacteria</taxon>
        <taxon>Bacillati</taxon>
        <taxon>Bacillota</taxon>
        <taxon>Bacilli</taxon>
        <taxon>Lactobacillales</taxon>
        <taxon>Lactobacillaceae</taxon>
        <taxon>Limosilactobacillus</taxon>
    </lineage>
</organism>
<comment type="caution">
    <text evidence="2">The sequence shown here is derived from an EMBL/GenBank/DDBJ whole genome shotgun (WGS) entry which is preliminary data.</text>
</comment>
<evidence type="ECO:0000313" key="2">
    <source>
        <dbReference type="EMBL" id="MBB1122867.1"/>
    </source>
</evidence>
<dbReference type="EMBL" id="JACIVD010000051">
    <property type="protein sequence ID" value="MBB1122867.1"/>
    <property type="molecule type" value="Genomic_DNA"/>
</dbReference>
<dbReference type="InterPro" id="IPR010982">
    <property type="entry name" value="Lambda_DNA-bd_dom_sf"/>
</dbReference>
<dbReference type="PROSITE" id="PS50943">
    <property type="entry name" value="HTH_CROC1"/>
    <property type="match status" value="1"/>
</dbReference>
<accession>A0A839H861</accession>
<sequence length="232" mass="27563">MNNNYYLWILQTENDFYNRPKLSNEEFEKKLANVWGDEFKLAGNYNGYDNPVYVYHKKCDKVIFISRAGNLLKGQGCRQCYWDSLHKKRLAEGKKKFVEWLGEDFTLISEYKGCDKKVIVKANKCGHVFKTSVRNLQLRKMCKVCYGKRKYPYRYTIFGSWLLKERQRLGISQETLSTLSGVDNALISHIENGQYKADEAIQNRLKYYLEKYKDWSVGTHDRNFKRSRSQYD</sequence>
<dbReference type="AlphaFoldDB" id="A0A839H861"/>
<dbReference type="CDD" id="cd00093">
    <property type="entry name" value="HTH_XRE"/>
    <property type="match status" value="1"/>
</dbReference>
<dbReference type="RefSeq" id="WP_182602223.1">
    <property type="nucleotide sequence ID" value="NZ_JACIVD010000051.1"/>
</dbReference>
<dbReference type="Proteomes" id="UP000547628">
    <property type="component" value="Unassembled WGS sequence"/>
</dbReference>
<protein>
    <submittedName>
        <fullName evidence="2">Helix-turn-helix transcriptional regulator</fullName>
    </submittedName>
</protein>
<feature type="domain" description="HTH cro/C1-type" evidence="1">
    <location>
        <begin position="162"/>
        <end position="198"/>
    </location>
</feature>
<evidence type="ECO:0000259" key="1">
    <source>
        <dbReference type="PROSITE" id="PS50943"/>
    </source>
</evidence>
<dbReference type="SUPFAM" id="SSF47413">
    <property type="entry name" value="lambda repressor-like DNA-binding domains"/>
    <property type="match status" value="1"/>
</dbReference>
<dbReference type="GO" id="GO:0003677">
    <property type="term" value="F:DNA binding"/>
    <property type="evidence" value="ECO:0007669"/>
    <property type="project" value="InterPro"/>
</dbReference>
<proteinExistence type="predicted"/>
<dbReference type="Pfam" id="PF01381">
    <property type="entry name" value="HTH_3"/>
    <property type="match status" value="1"/>
</dbReference>
<dbReference type="Gene3D" id="1.10.260.40">
    <property type="entry name" value="lambda repressor-like DNA-binding domains"/>
    <property type="match status" value="1"/>
</dbReference>
<evidence type="ECO:0000313" key="3">
    <source>
        <dbReference type="Proteomes" id="UP000547628"/>
    </source>
</evidence>
<dbReference type="InterPro" id="IPR001387">
    <property type="entry name" value="Cro/C1-type_HTH"/>
</dbReference>
<gene>
    <name evidence="2" type="ORF">H5S41_02650</name>
</gene>